<accession>B8MUU7</accession>
<reference evidence="7" key="1">
    <citation type="journal article" date="2015" name="Genome Announc.">
        <title>Genome sequence of the AIDS-associated pathogen Penicillium marneffei (ATCC18224) and its near taxonomic relative Talaromyces stipitatus (ATCC10500).</title>
        <authorList>
            <person name="Nierman W.C."/>
            <person name="Fedorova-Abrams N.D."/>
            <person name="Andrianopoulos A."/>
        </authorList>
    </citation>
    <scope>NUCLEOTIDE SEQUENCE [LARGE SCALE GENOMIC DNA]</scope>
    <source>
        <strain evidence="7">ATCC 10500 / CBS 375.48 / QM 6759 / NRRL 1006</strain>
    </source>
</reference>
<proteinExistence type="predicted"/>
<dbReference type="InterPro" id="IPR012337">
    <property type="entry name" value="RNaseH-like_sf"/>
</dbReference>
<evidence type="ECO:0000256" key="5">
    <source>
        <dbReference type="ARBA" id="ARBA00023242"/>
    </source>
</evidence>
<evidence type="ECO:0000256" key="4">
    <source>
        <dbReference type="ARBA" id="ARBA00022833"/>
    </source>
</evidence>
<organism evidence="6 7">
    <name type="scientific">Talaromyces stipitatus (strain ATCC 10500 / CBS 375.48 / QM 6759 / NRRL 1006)</name>
    <name type="common">Penicillium stipitatum</name>
    <dbReference type="NCBI Taxonomy" id="441959"/>
    <lineage>
        <taxon>Eukaryota</taxon>
        <taxon>Fungi</taxon>
        <taxon>Dikarya</taxon>
        <taxon>Ascomycota</taxon>
        <taxon>Pezizomycotina</taxon>
        <taxon>Eurotiomycetes</taxon>
        <taxon>Eurotiomycetidae</taxon>
        <taxon>Eurotiales</taxon>
        <taxon>Trichocomaceae</taxon>
        <taxon>Talaromyces</taxon>
        <taxon>Talaromyces sect. Talaromyces</taxon>
    </lineage>
</organism>
<protein>
    <recommendedName>
        <fullName evidence="8">HAT C-terminal dimerisation domain-containing protein</fullName>
    </recommendedName>
</protein>
<dbReference type="OMA" id="SEYWDHE"/>
<dbReference type="STRING" id="441959.B8MUU7"/>
<dbReference type="GO" id="GO:0008270">
    <property type="term" value="F:zinc ion binding"/>
    <property type="evidence" value="ECO:0007669"/>
    <property type="project" value="UniProtKB-KW"/>
</dbReference>
<keyword evidence="7" id="KW-1185">Reference proteome</keyword>
<evidence type="ECO:0000313" key="7">
    <source>
        <dbReference type="Proteomes" id="UP000001745"/>
    </source>
</evidence>
<keyword evidence="3" id="KW-0863">Zinc-finger</keyword>
<dbReference type="HOGENOM" id="CLU_1161816_0_0_1"/>
<evidence type="ECO:0000313" key="6">
    <source>
        <dbReference type="EMBL" id="EED11868.1"/>
    </source>
</evidence>
<keyword evidence="2" id="KW-0479">Metal-binding</keyword>
<dbReference type="EMBL" id="EQ962661">
    <property type="protein sequence ID" value="EED11868.1"/>
    <property type="molecule type" value="Genomic_DNA"/>
</dbReference>
<evidence type="ECO:0000256" key="2">
    <source>
        <dbReference type="ARBA" id="ARBA00022723"/>
    </source>
</evidence>
<evidence type="ECO:0008006" key="8">
    <source>
        <dbReference type="Google" id="ProtNLM"/>
    </source>
</evidence>
<evidence type="ECO:0000256" key="1">
    <source>
        <dbReference type="ARBA" id="ARBA00004123"/>
    </source>
</evidence>
<dbReference type="InterPro" id="IPR052035">
    <property type="entry name" value="ZnF_BED_domain_contain"/>
</dbReference>
<dbReference type="OrthoDB" id="4505704at2759"/>
<keyword evidence="5" id="KW-0539">Nucleus</keyword>
<comment type="subcellular location">
    <subcellularLocation>
        <location evidence="1">Nucleus</location>
    </subcellularLocation>
</comment>
<dbReference type="RefSeq" id="XP_002488624.1">
    <property type="nucleotide sequence ID" value="XM_002488579.1"/>
</dbReference>
<dbReference type="AlphaFoldDB" id="B8MUU7"/>
<gene>
    <name evidence="6" type="ORF">TSTA_110480</name>
</gene>
<dbReference type="SUPFAM" id="SSF53098">
    <property type="entry name" value="Ribonuclease H-like"/>
    <property type="match status" value="1"/>
</dbReference>
<dbReference type="PANTHER" id="PTHR46481:SF10">
    <property type="entry name" value="ZINC FINGER BED DOMAIN-CONTAINING PROTEIN 39"/>
    <property type="match status" value="1"/>
</dbReference>
<dbReference type="Proteomes" id="UP000001745">
    <property type="component" value="Unassembled WGS sequence"/>
</dbReference>
<keyword evidence="4" id="KW-0862">Zinc</keyword>
<dbReference type="PhylomeDB" id="B8MUU7"/>
<dbReference type="eggNOG" id="KOG1121">
    <property type="taxonomic scope" value="Eukaryota"/>
</dbReference>
<dbReference type="PANTHER" id="PTHR46481">
    <property type="entry name" value="ZINC FINGER BED DOMAIN-CONTAINING PROTEIN 4"/>
    <property type="match status" value="1"/>
</dbReference>
<sequence>MNKHYNGINCWRVALAAEKKPNIKLALEHAKLPSGVKLSLALDYWTSLFRQAFMAITGYFLDENWEYHEILLGFEHLHGSHSGANLSVVLLKLLQEHQITDRVLAVTTDNASNNISLMLSLKDLLGKMKAAPKIDMAEQTWSDDRVDSLCARQQKREIVDTLNKVRSLAIYTNASPQRRESFYNLQTKELKLVPIQDVATRWNSTFLMLVRAKKLQQTFDAFCSQYDQEHFALSQEQWR</sequence>
<name>B8MUU7_TALSN</name>
<dbReference type="GO" id="GO:0005634">
    <property type="term" value="C:nucleus"/>
    <property type="evidence" value="ECO:0007669"/>
    <property type="project" value="UniProtKB-SubCell"/>
</dbReference>
<evidence type="ECO:0000256" key="3">
    <source>
        <dbReference type="ARBA" id="ARBA00022771"/>
    </source>
</evidence>
<dbReference type="VEuPathDB" id="FungiDB:TSTA_110480"/>
<dbReference type="GeneID" id="8107280"/>
<dbReference type="InParanoid" id="B8MUU7"/>